<comment type="caution">
    <text evidence="4">The sequence shown here is derived from an EMBL/GenBank/DDBJ whole genome shotgun (WGS) entry which is preliminary data.</text>
</comment>
<dbReference type="SUPFAM" id="SSF48498">
    <property type="entry name" value="Tetracyclin repressor-like, C-terminal domain"/>
    <property type="match status" value="1"/>
</dbReference>
<evidence type="ECO:0000259" key="3">
    <source>
        <dbReference type="PROSITE" id="PS50977"/>
    </source>
</evidence>
<name>A0A0L6U4P7_9FIRM</name>
<dbReference type="Gene3D" id="1.10.10.60">
    <property type="entry name" value="Homeodomain-like"/>
    <property type="match status" value="1"/>
</dbReference>
<dbReference type="InterPro" id="IPR001647">
    <property type="entry name" value="HTH_TetR"/>
</dbReference>
<dbReference type="PATRIC" id="fig|52689.4.peg.1699"/>
<dbReference type="RefSeq" id="WP_050738480.1">
    <property type="nucleotide sequence ID" value="NZ_LGYO01000003.1"/>
</dbReference>
<accession>A0A0L6U4P7</accession>
<dbReference type="EMBL" id="LGYO01000003">
    <property type="protein sequence ID" value="KNZ43494.1"/>
    <property type="molecule type" value="Genomic_DNA"/>
</dbReference>
<dbReference type="AlphaFoldDB" id="A0A0L6U4P7"/>
<evidence type="ECO:0000256" key="2">
    <source>
        <dbReference type="PROSITE-ProRule" id="PRU00335"/>
    </source>
</evidence>
<dbReference type="Gene3D" id="1.10.357.10">
    <property type="entry name" value="Tetracycline Repressor, domain 2"/>
    <property type="match status" value="1"/>
</dbReference>
<dbReference type="SUPFAM" id="SSF46689">
    <property type="entry name" value="Homeodomain-like"/>
    <property type="match status" value="1"/>
</dbReference>
<dbReference type="PANTHER" id="PTHR43479:SF11">
    <property type="entry name" value="ACREF_ENVCD OPERON REPRESSOR-RELATED"/>
    <property type="match status" value="1"/>
</dbReference>
<evidence type="ECO:0000256" key="1">
    <source>
        <dbReference type="ARBA" id="ARBA00023125"/>
    </source>
</evidence>
<keyword evidence="5" id="KW-1185">Reference proteome</keyword>
<dbReference type="GO" id="GO:0003677">
    <property type="term" value="F:DNA binding"/>
    <property type="evidence" value="ECO:0007669"/>
    <property type="project" value="UniProtKB-UniRule"/>
</dbReference>
<dbReference type="Proteomes" id="UP000036873">
    <property type="component" value="Unassembled WGS sequence"/>
</dbReference>
<dbReference type="InterPro" id="IPR036271">
    <property type="entry name" value="Tet_transcr_reg_TetR-rel_C_sf"/>
</dbReference>
<evidence type="ECO:0000313" key="4">
    <source>
        <dbReference type="EMBL" id="KNZ43494.1"/>
    </source>
</evidence>
<organism evidence="4 5">
    <name type="scientific">Acetobacterium bakii</name>
    <dbReference type="NCBI Taxonomy" id="52689"/>
    <lineage>
        <taxon>Bacteria</taxon>
        <taxon>Bacillati</taxon>
        <taxon>Bacillota</taxon>
        <taxon>Clostridia</taxon>
        <taxon>Eubacteriales</taxon>
        <taxon>Eubacteriaceae</taxon>
        <taxon>Acetobacterium</taxon>
    </lineage>
</organism>
<feature type="domain" description="HTH tetR-type" evidence="3">
    <location>
        <begin position="11"/>
        <end position="71"/>
    </location>
</feature>
<protein>
    <recommendedName>
        <fullName evidence="3">HTH tetR-type domain-containing protein</fullName>
    </recommendedName>
</protein>
<dbReference type="Pfam" id="PF00440">
    <property type="entry name" value="TetR_N"/>
    <property type="match status" value="1"/>
</dbReference>
<proteinExistence type="predicted"/>
<gene>
    <name evidence="4" type="ORF">AKG39_00915</name>
</gene>
<dbReference type="InterPro" id="IPR009057">
    <property type="entry name" value="Homeodomain-like_sf"/>
</dbReference>
<feature type="DNA-binding region" description="H-T-H motif" evidence="2">
    <location>
        <begin position="34"/>
        <end position="53"/>
    </location>
</feature>
<reference evidence="5" key="1">
    <citation type="submission" date="2015-07" db="EMBL/GenBank/DDBJ databases">
        <title>Draft genome sequence of Acetobacterium bakii DSM 8293, a potential psychrophilic chemical producer through syngas fermentation.</title>
        <authorList>
            <person name="Song Y."/>
            <person name="Hwang S."/>
            <person name="Cho B.-K."/>
        </authorList>
    </citation>
    <scope>NUCLEOTIDE SEQUENCE [LARGE SCALE GENOMIC DNA]</scope>
    <source>
        <strain evidence="5">DSM 8239</strain>
    </source>
</reference>
<keyword evidence="1 2" id="KW-0238">DNA-binding</keyword>
<dbReference type="PANTHER" id="PTHR43479">
    <property type="entry name" value="ACREF/ENVCD OPERON REPRESSOR-RELATED"/>
    <property type="match status" value="1"/>
</dbReference>
<dbReference type="InterPro" id="IPR050624">
    <property type="entry name" value="HTH-type_Tx_Regulator"/>
</dbReference>
<dbReference type="STRING" id="52689.AKG39_00915"/>
<dbReference type="OrthoDB" id="9780939at2"/>
<evidence type="ECO:0000313" key="5">
    <source>
        <dbReference type="Proteomes" id="UP000036873"/>
    </source>
</evidence>
<dbReference type="PROSITE" id="PS50977">
    <property type="entry name" value="HTH_TETR_2"/>
    <property type="match status" value="1"/>
</dbReference>
<sequence>MAIDAFEKLSVERKDAILKSGIVEFSKKSYTDASTEEITKSCGISKGILFHYFGNKKEFYLYCLEEGLKQLVSDIPEPATSDFYGMIFSYADEKYNLCRKFPHEMRFANMAAREMSSKVFNEKNKVLGRYMIEMKENSQKVMARAVNTLNLKEANTEKVTMAISMYVGALINKNIDTYKETPDLFFEKTEEIKAEMKEYIDLMLIGVVKEVK</sequence>